<dbReference type="HOGENOM" id="CLU_038628_1_3_1"/>
<dbReference type="InterPro" id="IPR036056">
    <property type="entry name" value="Fibrinogen-like_C"/>
</dbReference>
<dbReference type="Gene3D" id="4.10.530.10">
    <property type="entry name" value="Gamma-fibrinogen Carboxyl Terminal Fragment, domain 2"/>
    <property type="match status" value="1"/>
</dbReference>
<dbReference type="CDD" id="cd00087">
    <property type="entry name" value="FReD"/>
    <property type="match status" value="1"/>
</dbReference>
<sequence length="330" mass="38149">MSLVLILLFVSQTLAASRLSENELCLSELSQLNDTIKNLQNKLFIGEWQLLNLRQYKYFFVDNHWPRHNKSLQGPTLLPTTGGNLIVYDQDCSMLYDRQKVPSGFYRIKPKLVAEPFLVYCDMTDGAGWTVFQQRRSGRVDFNREWSDYKEGFGHFKRSNDEYWLGNEHIYSLLLGGDNLVKIELMDWKGEKKHAYYENFQIADEKNNYQLRFGLYSGTAGDALSGGGGVEQQWSASHNAMLFSTKDRDNDRFLQGSCAKENKGGWWYNRCHAANLNGKYYRGGEYRGKYDNGVVWMTWSGLWYSLRHTTMKVRPLVFMDSWGSGEGGLV</sequence>
<keyword evidence="5" id="KW-0732">Signal</keyword>
<dbReference type="STRING" id="7918.ENSLOCP00000010663"/>
<dbReference type="GO" id="GO:0005615">
    <property type="term" value="C:extracellular space"/>
    <property type="evidence" value="ECO:0000318"/>
    <property type="project" value="GO_Central"/>
</dbReference>
<dbReference type="SUPFAM" id="SSF56496">
    <property type="entry name" value="Fibrinogen C-terminal domain-like"/>
    <property type="match status" value="1"/>
</dbReference>
<evidence type="ECO:0000256" key="2">
    <source>
        <dbReference type="ARBA" id="ARBA00022525"/>
    </source>
</evidence>
<keyword evidence="4" id="KW-0325">Glycoprotein</keyword>
<dbReference type="GeneID" id="102692877"/>
<dbReference type="AlphaFoldDB" id="W5MQK4"/>
<reference evidence="7" key="2">
    <citation type="submission" date="2025-08" db="UniProtKB">
        <authorList>
            <consortium name="Ensembl"/>
        </authorList>
    </citation>
    <scope>IDENTIFICATION</scope>
</reference>
<dbReference type="GO" id="GO:0001889">
    <property type="term" value="P:liver development"/>
    <property type="evidence" value="ECO:0007669"/>
    <property type="project" value="Ensembl"/>
</dbReference>
<evidence type="ECO:0000256" key="4">
    <source>
        <dbReference type="ARBA" id="ARBA00023180"/>
    </source>
</evidence>
<evidence type="ECO:0000313" key="7">
    <source>
        <dbReference type="Ensembl" id="ENSLOCP00000010663.1"/>
    </source>
</evidence>
<keyword evidence="2" id="KW-0964">Secreted</keyword>
<name>W5MQK4_LEPOC</name>
<dbReference type="PANTHER" id="PTHR47221:SF5">
    <property type="entry name" value="FIBRINOGEN C-TERMINAL DOMAIN-CONTAINING PROTEIN"/>
    <property type="match status" value="1"/>
</dbReference>
<keyword evidence="3" id="KW-1015">Disulfide bond</keyword>
<feature type="chain" id="PRO_5012294241" evidence="5">
    <location>
        <begin position="16"/>
        <end position="330"/>
    </location>
</feature>
<dbReference type="PROSITE" id="PS00514">
    <property type="entry name" value="FIBRINOGEN_C_1"/>
    <property type="match status" value="1"/>
</dbReference>
<evidence type="ECO:0000256" key="5">
    <source>
        <dbReference type="SAM" id="SignalP"/>
    </source>
</evidence>
<keyword evidence="8" id="KW-1185">Reference proteome</keyword>
<dbReference type="InterPro" id="IPR020837">
    <property type="entry name" value="Fibrinogen_CS"/>
</dbReference>
<dbReference type="Gene3D" id="3.90.215.10">
    <property type="entry name" value="Gamma Fibrinogen, chain A, domain 1"/>
    <property type="match status" value="1"/>
</dbReference>
<dbReference type="CTD" id="563523"/>
<dbReference type="InterPro" id="IPR014716">
    <property type="entry name" value="Fibrinogen_a/b/g_C_1"/>
</dbReference>
<dbReference type="InterPro" id="IPR037579">
    <property type="entry name" value="FIB_ANG-like"/>
</dbReference>
<organism evidence="7 8">
    <name type="scientific">Lepisosteus oculatus</name>
    <name type="common">Spotted gar</name>
    <dbReference type="NCBI Taxonomy" id="7918"/>
    <lineage>
        <taxon>Eukaryota</taxon>
        <taxon>Metazoa</taxon>
        <taxon>Chordata</taxon>
        <taxon>Craniata</taxon>
        <taxon>Vertebrata</taxon>
        <taxon>Euteleostomi</taxon>
        <taxon>Actinopterygii</taxon>
        <taxon>Neopterygii</taxon>
        <taxon>Holostei</taxon>
        <taxon>Semionotiformes</taxon>
        <taxon>Lepisosteidae</taxon>
        <taxon>Lepisosteus</taxon>
    </lineage>
</organism>
<evidence type="ECO:0000259" key="6">
    <source>
        <dbReference type="PROSITE" id="PS51406"/>
    </source>
</evidence>
<dbReference type="PROSITE" id="PS51406">
    <property type="entry name" value="FIBRINOGEN_C_2"/>
    <property type="match status" value="1"/>
</dbReference>
<dbReference type="Ensembl" id="ENSLOCT00000010678.1">
    <property type="protein sequence ID" value="ENSLOCP00000010663.1"/>
    <property type="gene ID" value="ENSLOCG00000008761.1"/>
</dbReference>
<dbReference type="InterPro" id="IPR002181">
    <property type="entry name" value="Fibrinogen_a/b/g_C_dom"/>
</dbReference>
<dbReference type="PANTHER" id="PTHR47221">
    <property type="entry name" value="FIBRINOGEN ALPHA CHAIN"/>
    <property type="match status" value="1"/>
</dbReference>
<protein>
    <submittedName>
        <fullName evidence="7">Fibrinogen like 1B</fullName>
    </submittedName>
</protein>
<dbReference type="EMBL" id="AHAT01013949">
    <property type="status" value="NOT_ANNOTATED_CDS"/>
    <property type="molecule type" value="Genomic_DNA"/>
</dbReference>
<dbReference type="GO" id="GO:0007596">
    <property type="term" value="P:blood coagulation"/>
    <property type="evidence" value="ECO:0007669"/>
    <property type="project" value="InterPro"/>
</dbReference>
<feature type="signal peptide" evidence="5">
    <location>
        <begin position="1"/>
        <end position="15"/>
    </location>
</feature>
<feature type="domain" description="Fibrinogen C-terminal" evidence="6">
    <location>
        <begin position="83"/>
        <end position="317"/>
    </location>
</feature>
<dbReference type="Pfam" id="PF00147">
    <property type="entry name" value="Fibrinogen_C"/>
    <property type="match status" value="1"/>
</dbReference>
<dbReference type="Bgee" id="ENSLOCG00000008761">
    <property type="expression patterns" value="Expressed in muscle tissue and 9 other cell types or tissues"/>
</dbReference>
<proteinExistence type="predicted"/>
<dbReference type="KEGG" id="loc:102692877"/>
<dbReference type="SMART" id="SM00186">
    <property type="entry name" value="FBG"/>
    <property type="match status" value="1"/>
</dbReference>
<dbReference type="Proteomes" id="UP000018468">
    <property type="component" value="Linkage group LG3"/>
</dbReference>
<dbReference type="FunFam" id="3.90.215.10:FF:000001">
    <property type="entry name" value="Tenascin isoform 1"/>
    <property type="match status" value="1"/>
</dbReference>
<reference evidence="7" key="3">
    <citation type="submission" date="2025-09" db="UniProtKB">
        <authorList>
            <consortium name="Ensembl"/>
        </authorList>
    </citation>
    <scope>IDENTIFICATION</scope>
</reference>
<evidence type="ECO:0000256" key="1">
    <source>
        <dbReference type="ARBA" id="ARBA00004613"/>
    </source>
</evidence>
<evidence type="ECO:0000313" key="8">
    <source>
        <dbReference type="Proteomes" id="UP000018468"/>
    </source>
</evidence>
<dbReference type="OrthoDB" id="7725475at2759"/>
<dbReference type="eggNOG" id="KOG2579">
    <property type="taxonomic scope" value="Eukaryota"/>
</dbReference>
<reference evidence="8" key="1">
    <citation type="submission" date="2011-12" db="EMBL/GenBank/DDBJ databases">
        <title>The Draft Genome of Lepisosteus oculatus.</title>
        <authorList>
            <consortium name="The Broad Institute Genome Assembly &amp; Analysis Group"/>
            <consortium name="Computational R&amp;D Group"/>
            <consortium name="and Sequencing Platform"/>
            <person name="Di Palma F."/>
            <person name="Alfoldi J."/>
            <person name="Johnson J."/>
            <person name="Berlin A."/>
            <person name="Gnerre S."/>
            <person name="Jaffe D."/>
            <person name="MacCallum I."/>
            <person name="Young S."/>
            <person name="Walker B.J."/>
            <person name="Lander E.S."/>
            <person name="Lindblad-Toh K."/>
        </authorList>
    </citation>
    <scope>NUCLEOTIDE SEQUENCE [LARGE SCALE GENOMIC DNA]</scope>
</reference>
<dbReference type="NCBIfam" id="NF040941">
    <property type="entry name" value="GGGWT_bact"/>
    <property type="match status" value="1"/>
</dbReference>
<evidence type="ECO:0000256" key="3">
    <source>
        <dbReference type="ARBA" id="ARBA00023157"/>
    </source>
</evidence>
<dbReference type="GeneTree" id="ENSGT00940000164070"/>
<dbReference type="InParanoid" id="W5MQK4"/>
<accession>W5MQK4</accession>
<comment type="subcellular location">
    <subcellularLocation>
        <location evidence="1">Secreted</location>
    </subcellularLocation>
</comment>
<dbReference type="OMA" id="QGSCAKE"/>